<dbReference type="EMBL" id="REGN01010496">
    <property type="protein sequence ID" value="RMZ98903.1"/>
    <property type="molecule type" value="Genomic_DNA"/>
</dbReference>
<name>A0A3M7PIR2_BRAPC</name>
<reference evidence="1 2" key="1">
    <citation type="journal article" date="2018" name="Sci. Rep.">
        <title>Genomic signatures of local adaptation to the degree of environmental predictability in rotifers.</title>
        <authorList>
            <person name="Franch-Gras L."/>
            <person name="Hahn C."/>
            <person name="Garcia-Roger E.M."/>
            <person name="Carmona M.J."/>
            <person name="Serra M."/>
            <person name="Gomez A."/>
        </authorList>
    </citation>
    <scope>NUCLEOTIDE SEQUENCE [LARGE SCALE GENOMIC DNA]</scope>
    <source>
        <strain evidence="1">HYR1</strain>
    </source>
</reference>
<accession>A0A3M7PIR2</accession>
<gene>
    <name evidence="1" type="ORF">BpHYR1_047847</name>
</gene>
<dbReference type="AlphaFoldDB" id="A0A3M7PIR2"/>
<keyword evidence="2" id="KW-1185">Reference proteome</keyword>
<evidence type="ECO:0000313" key="2">
    <source>
        <dbReference type="Proteomes" id="UP000276133"/>
    </source>
</evidence>
<dbReference type="Proteomes" id="UP000276133">
    <property type="component" value="Unassembled WGS sequence"/>
</dbReference>
<proteinExistence type="predicted"/>
<protein>
    <submittedName>
        <fullName evidence="1">Uncharacterized protein</fullName>
    </submittedName>
</protein>
<organism evidence="1 2">
    <name type="scientific">Brachionus plicatilis</name>
    <name type="common">Marine rotifer</name>
    <name type="synonym">Brachionus muelleri</name>
    <dbReference type="NCBI Taxonomy" id="10195"/>
    <lineage>
        <taxon>Eukaryota</taxon>
        <taxon>Metazoa</taxon>
        <taxon>Spiralia</taxon>
        <taxon>Gnathifera</taxon>
        <taxon>Rotifera</taxon>
        <taxon>Eurotatoria</taxon>
        <taxon>Monogononta</taxon>
        <taxon>Pseudotrocha</taxon>
        <taxon>Ploima</taxon>
        <taxon>Brachionidae</taxon>
        <taxon>Brachionus</taxon>
    </lineage>
</organism>
<comment type="caution">
    <text evidence="1">The sequence shown here is derived from an EMBL/GenBank/DDBJ whole genome shotgun (WGS) entry which is preliminary data.</text>
</comment>
<sequence>MLIFGFKYNYKREIFIDIMLITDFKLRLNIAMKIKNQNFRFLKLFNINMTLLSQATTSRKSVAKFLDRNKERIGIVKS</sequence>
<evidence type="ECO:0000313" key="1">
    <source>
        <dbReference type="EMBL" id="RMZ98903.1"/>
    </source>
</evidence>